<dbReference type="PANTHER" id="PTHR47942">
    <property type="entry name" value="TETRATRICOPEPTIDE REPEAT (TPR)-LIKE SUPERFAMILY PROTEIN-RELATED"/>
    <property type="match status" value="1"/>
</dbReference>
<evidence type="ECO:0000256" key="3">
    <source>
        <dbReference type="SAM" id="MobiDB-lite"/>
    </source>
</evidence>
<protein>
    <recommendedName>
        <fullName evidence="7">Pentacotripeptide-repeat region of PRORP domain-containing protein</fullName>
    </recommendedName>
</protein>
<reference evidence="5 6" key="1">
    <citation type="journal article" date="2012" name="Genome Biol.">
        <title>Genome and low-iron response of an oceanic diatom adapted to chronic iron limitation.</title>
        <authorList>
            <person name="Lommer M."/>
            <person name="Specht M."/>
            <person name="Roy A.S."/>
            <person name="Kraemer L."/>
            <person name="Andreson R."/>
            <person name="Gutowska M.A."/>
            <person name="Wolf J."/>
            <person name="Bergner S.V."/>
            <person name="Schilhabel M.B."/>
            <person name="Klostermeier U.C."/>
            <person name="Beiko R.G."/>
            <person name="Rosenstiel P."/>
            <person name="Hippler M."/>
            <person name="Laroche J."/>
        </authorList>
    </citation>
    <scope>NUCLEOTIDE SEQUENCE [LARGE SCALE GENOMIC DNA]</scope>
    <source>
        <strain evidence="5 6">CCMP1005</strain>
    </source>
</reference>
<dbReference type="Pfam" id="PF13041">
    <property type="entry name" value="PPR_2"/>
    <property type="match status" value="2"/>
</dbReference>
<evidence type="ECO:0000256" key="4">
    <source>
        <dbReference type="SAM" id="SignalP"/>
    </source>
</evidence>
<name>K0RKD1_THAOC</name>
<dbReference type="InterPro" id="IPR051222">
    <property type="entry name" value="PPR/CCM1_RNA-binding"/>
</dbReference>
<evidence type="ECO:0000256" key="2">
    <source>
        <dbReference type="PROSITE-ProRule" id="PRU00708"/>
    </source>
</evidence>
<keyword evidence="1" id="KW-0677">Repeat</keyword>
<dbReference type="OMA" id="WEEEMEH"/>
<feature type="chain" id="PRO_5003836353" description="Pentacotripeptide-repeat region of PRORP domain-containing protein" evidence="4">
    <location>
        <begin position="22"/>
        <end position="628"/>
    </location>
</feature>
<evidence type="ECO:0000313" key="6">
    <source>
        <dbReference type="Proteomes" id="UP000266841"/>
    </source>
</evidence>
<dbReference type="Proteomes" id="UP000266841">
    <property type="component" value="Unassembled WGS sequence"/>
</dbReference>
<dbReference type="NCBIfam" id="TIGR00756">
    <property type="entry name" value="PPR"/>
    <property type="match status" value="2"/>
</dbReference>
<dbReference type="InterPro" id="IPR002885">
    <property type="entry name" value="PPR_rpt"/>
</dbReference>
<feature type="repeat" description="PPR" evidence="2">
    <location>
        <begin position="346"/>
        <end position="380"/>
    </location>
</feature>
<accession>K0RKD1</accession>
<proteinExistence type="predicted"/>
<feature type="repeat" description="PPR" evidence="2">
    <location>
        <begin position="122"/>
        <end position="160"/>
    </location>
</feature>
<dbReference type="eggNOG" id="KOG4197">
    <property type="taxonomic scope" value="Eukaryota"/>
</dbReference>
<dbReference type="AlphaFoldDB" id="K0RKD1"/>
<keyword evidence="4" id="KW-0732">Signal</keyword>
<gene>
    <name evidence="5" type="ORF">THAOC_27989</name>
</gene>
<keyword evidence="6" id="KW-1185">Reference proteome</keyword>
<comment type="caution">
    <text evidence="5">The sequence shown here is derived from an EMBL/GenBank/DDBJ whole genome shotgun (WGS) entry which is preliminary data.</text>
</comment>
<organism evidence="5 6">
    <name type="scientific">Thalassiosira oceanica</name>
    <name type="common">Marine diatom</name>
    <dbReference type="NCBI Taxonomy" id="159749"/>
    <lineage>
        <taxon>Eukaryota</taxon>
        <taxon>Sar</taxon>
        <taxon>Stramenopiles</taxon>
        <taxon>Ochrophyta</taxon>
        <taxon>Bacillariophyta</taxon>
        <taxon>Coscinodiscophyceae</taxon>
        <taxon>Thalassiosirophycidae</taxon>
        <taxon>Thalassiosirales</taxon>
        <taxon>Thalassiosiraceae</taxon>
        <taxon>Thalassiosira</taxon>
    </lineage>
</organism>
<feature type="signal peptide" evidence="4">
    <location>
        <begin position="1"/>
        <end position="21"/>
    </location>
</feature>
<evidence type="ECO:0000256" key="1">
    <source>
        <dbReference type="ARBA" id="ARBA00022737"/>
    </source>
</evidence>
<dbReference type="InterPro" id="IPR011990">
    <property type="entry name" value="TPR-like_helical_dom_sf"/>
</dbReference>
<dbReference type="OrthoDB" id="47432at2759"/>
<dbReference type="EMBL" id="AGNL01039358">
    <property type="protein sequence ID" value="EJK52709.1"/>
    <property type="molecule type" value="Genomic_DNA"/>
</dbReference>
<dbReference type="PANTHER" id="PTHR47942:SF63">
    <property type="entry name" value="PENTATRICOPEPTIDE REPEAT-CONTAINING PROTEIN"/>
    <property type="match status" value="1"/>
</dbReference>
<dbReference type="PROSITE" id="PS51375">
    <property type="entry name" value="PPR"/>
    <property type="match status" value="2"/>
</dbReference>
<feature type="region of interest" description="Disordered" evidence="3">
    <location>
        <begin position="54"/>
        <end position="74"/>
    </location>
</feature>
<sequence length="628" mass="70367">MRARPLCVLVAAASSASTCRSFSTPNDATRGRRRRRNDFADQVVEDAVVKDVKSKRQARTTTPKALNTREKSFSQRDPIRSLNMNLDYLAKSQQKDSALRAEEMLKRIQALHSDGYYEKAPDVVSWNSVINAYAQSRSIETPSSHARRLMEQMKESDVEPNTVTYNTLLRCLLKEIKRRQPLKRVSGIVSEAKEIVSKMQENDLVNTVSFNTLLSILAKSNEAPSVSETYLDHMIETYSSTQNKMIQPDTTSFNALIEAYVNECKRNRKAAADMAEQAEAVIGRMEQMYKSGENDNVRPDVVSFTSVINAYATASSRRKKCASQALETLDKMQRICDDGDRRVKPNKRTYTAVINALSRAGKPERADEILRKMLQSNNNKLQPDTMCYTSVIDGYARKGGEESAFRAEELLREMEDTYNSQGGSYLTKPNFRTYRAVITALGKSTQPRSAEKCEQILNEMESYASHGMKDLAPNTIVYNAVIDAYARSQTESKAYRAELLLEKMLDSGNPMINPDTVTFNSVIKASALSSSEDADVRKEAYLIGLNAFKNVHSYDGCRPTSVTYVHFLRLLQNLVQDASSRDIMTEKVMGLCRSSGLVNEAVESQLKKTSPTVARRILLSSGNDGNND</sequence>
<evidence type="ECO:0000313" key="5">
    <source>
        <dbReference type="EMBL" id="EJK52709.1"/>
    </source>
</evidence>
<evidence type="ECO:0008006" key="7">
    <source>
        <dbReference type="Google" id="ProtNLM"/>
    </source>
</evidence>
<dbReference type="Gene3D" id="1.25.40.10">
    <property type="entry name" value="Tetratricopeptide repeat domain"/>
    <property type="match status" value="3"/>
</dbReference>